<feature type="domain" description="HTH lysR-type" evidence="5">
    <location>
        <begin position="1"/>
        <end position="58"/>
    </location>
</feature>
<organism evidence="6 7">
    <name type="scientific">Cohaesibacter gelatinilyticus</name>
    <dbReference type="NCBI Taxonomy" id="372072"/>
    <lineage>
        <taxon>Bacteria</taxon>
        <taxon>Pseudomonadati</taxon>
        <taxon>Pseudomonadota</taxon>
        <taxon>Alphaproteobacteria</taxon>
        <taxon>Hyphomicrobiales</taxon>
        <taxon>Cohaesibacteraceae</taxon>
    </lineage>
</organism>
<evidence type="ECO:0000256" key="4">
    <source>
        <dbReference type="ARBA" id="ARBA00023163"/>
    </source>
</evidence>
<dbReference type="FunFam" id="1.10.10.10:FF:000001">
    <property type="entry name" value="LysR family transcriptional regulator"/>
    <property type="match status" value="1"/>
</dbReference>
<evidence type="ECO:0000313" key="6">
    <source>
        <dbReference type="EMBL" id="SNZ19454.1"/>
    </source>
</evidence>
<dbReference type="InterPro" id="IPR005119">
    <property type="entry name" value="LysR_subst-bd"/>
</dbReference>
<evidence type="ECO:0000256" key="1">
    <source>
        <dbReference type="ARBA" id="ARBA00009437"/>
    </source>
</evidence>
<dbReference type="SUPFAM" id="SSF46785">
    <property type="entry name" value="Winged helix' DNA-binding domain"/>
    <property type="match status" value="1"/>
</dbReference>
<dbReference type="GO" id="GO:0006351">
    <property type="term" value="P:DNA-templated transcription"/>
    <property type="evidence" value="ECO:0007669"/>
    <property type="project" value="TreeGrafter"/>
</dbReference>
<comment type="similarity">
    <text evidence="1">Belongs to the LysR transcriptional regulatory family.</text>
</comment>
<gene>
    <name evidence="6" type="ORF">SAMN06265368_2541</name>
</gene>
<evidence type="ECO:0000313" key="7">
    <source>
        <dbReference type="Proteomes" id="UP000219439"/>
    </source>
</evidence>
<dbReference type="AlphaFoldDB" id="A0A285PCI7"/>
<dbReference type="Pfam" id="PF00126">
    <property type="entry name" value="HTH_1"/>
    <property type="match status" value="1"/>
</dbReference>
<keyword evidence="7" id="KW-1185">Reference proteome</keyword>
<dbReference type="Proteomes" id="UP000219439">
    <property type="component" value="Unassembled WGS sequence"/>
</dbReference>
<evidence type="ECO:0000259" key="5">
    <source>
        <dbReference type="PROSITE" id="PS50931"/>
    </source>
</evidence>
<dbReference type="Pfam" id="PF03466">
    <property type="entry name" value="LysR_substrate"/>
    <property type="match status" value="1"/>
</dbReference>
<keyword evidence="3" id="KW-0238">DNA-binding</keyword>
<dbReference type="PANTHER" id="PTHR30537">
    <property type="entry name" value="HTH-TYPE TRANSCRIPTIONAL REGULATOR"/>
    <property type="match status" value="1"/>
</dbReference>
<accession>A0A285PCI7</accession>
<dbReference type="OrthoDB" id="9813056at2"/>
<dbReference type="PROSITE" id="PS50931">
    <property type="entry name" value="HTH_LYSR"/>
    <property type="match status" value="1"/>
</dbReference>
<keyword evidence="4" id="KW-0804">Transcription</keyword>
<dbReference type="RefSeq" id="WP_097153804.1">
    <property type="nucleotide sequence ID" value="NZ_OBEL01000002.1"/>
</dbReference>
<evidence type="ECO:0000256" key="3">
    <source>
        <dbReference type="ARBA" id="ARBA00023125"/>
    </source>
</evidence>
<protein>
    <submittedName>
        <fullName evidence="6">Transcriptional regulator, LysR family</fullName>
    </submittedName>
</protein>
<sequence>MNLLQIETFLEVAKAGSFAAASRRMSLPSSTVSARIKALEDRLGVTLFRRTTRKVALTSDGQHHFEIYNEAFELISSLEARSVRSEDLTGHIRLTVPVDFSMPRLARMLGNFSNLHPSLKLDIIVTDAVLDFVDHNIDIALRGRAPGTDSLICRQLGQEKLGFFASPDYIAKRGAKLMEANFEGCTLFDPFLQAHKCGDLTKKSVPSLLQTESKELSKAMAVQSQGIALLAQSLCENEVQSGELVELPCEGTLPDLPLYLVMPSKRLVPQRVRALIDHLVKQNRIEPHDPAKEAME</sequence>
<dbReference type="CDD" id="cd08422">
    <property type="entry name" value="PBP2_CrgA_like"/>
    <property type="match status" value="1"/>
</dbReference>
<dbReference type="Gene3D" id="1.10.10.10">
    <property type="entry name" value="Winged helix-like DNA-binding domain superfamily/Winged helix DNA-binding domain"/>
    <property type="match status" value="1"/>
</dbReference>
<dbReference type="InterPro" id="IPR058163">
    <property type="entry name" value="LysR-type_TF_proteobact-type"/>
</dbReference>
<dbReference type="SUPFAM" id="SSF53850">
    <property type="entry name" value="Periplasmic binding protein-like II"/>
    <property type="match status" value="1"/>
</dbReference>
<proteinExistence type="inferred from homology"/>
<dbReference type="Gene3D" id="3.40.190.290">
    <property type="match status" value="1"/>
</dbReference>
<dbReference type="InterPro" id="IPR036390">
    <property type="entry name" value="WH_DNA-bd_sf"/>
</dbReference>
<dbReference type="InterPro" id="IPR000847">
    <property type="entry name" value="LysR_HTH_N"/>
</dbReference>
<dbReference type="EMBL" id="OBEL01000002">
    <property type="protein sequence ID" value="SNZ19454.1"/>
    <property type="molecule type" value="Genomic_DNA"/>
</dbReference>
<name>A0A285PCI7_9HYPH</name>
<dbReference type="PANTHER" id="PTHR30537:SF5">
    <property type="entry name" value="HTH-TYPE TRANSCRIPTIONAL ACTIVATOR TTDR-RELATED"/>
    <property type="match status" value="1"/>
</dbReference>
<evidence type="ECO:0000256" key="2">
    <source>
        <dbReference type="ARBA" id="ARBA00023015"/>
    </source>
</evidence>
<keyword evidence="2" id="KW-0805">Transcription regulation</keyword>
<dbReference type="GO" id="GO:0043565">
    <property type="term" value="F:sequence-specific DNA binding"/>
    <property type="evidence" value="ECO:0007669"/>
    <property type="project" value="TreeGrafter"/>
</dbReference>
<dbReference type="GO" id="GO:0003700">
    <property type="term" value="F:DNA-binding transcription factor activity"/>
    <property type="evidence" value="ECO:0007669"/>
    <property type="project" value="InterPro"/>
</dbReference>
<dbReference type="InterPro" id="IPR036388">
    <property type="entry name" value="WH-like_DNA-bd_sf"/>
</dbReference>
<reference evidence="6 7" key="1">
    <citation type="submission" date="2017-09" db="EMBL/GenBank/DDBJ databases">
        <authorList>
            <person name="Ehlers B."/>
            <person name="Leendertz F.H."/>
        </authorList>
    </citation>
    <scope>NUCLEOTIDE SEQUENCE [LARGE SCALE GENOMIC DNA]</scope>
    <source>
        <strain evidence="6 7">DSM 18289</strain>
    </source>
</reference>